<dbReference type="GeneID" id="104592154"/>
<proteinExistence type="predicted"/>
<protein>
    <submittedName>
        <fullName evidence="2">Uncharacterized protein LOC104592154</fullName>
    </submittedName>
</protein>
<name>A0A1U7ZAL1_NELNU</name>
<dbReference type="Proteomes" id="UP000189703">
    <property type="component" value="Unplaced"/>
</dbReference>
<accession>A0A1U7ZAL1</accession>
<dbReference type="KEGG" id="nnu:104592154"/>
<evidence type="ECO:0000313" key="2">
    <source>
        <dbReference type="RefSeq" id="XP_010249666.1"/>
    </source>
</evidence>
<gene>
    <name evidence="2" type="primary">LOC104592154</name>
</gene>
<keyword evidence="1" id="KW-1185">Reference proteome</keyword>
<sequence>MIPLPVPIEDPFPVVLVLVEDPLPVVLVQAPSSPSPVQVNTERPPITQVYTHRRAPAPPPVQPSLTDLVVALPPSELDLSISLRKGSPYFFKVATSNGRGIVYFTTQSHVGTYYSPSR</sequence>
<dbReference type="AlphaFoldDB" id="A0A1U7ZAL1"/>
<evidence type="ECO:0000313" key="1">
    <source>
        <dbReference type="Proteomes" id="UP000189703"/>
    </source>
</evidence>
<dbReference type="RefSeq" id="XP_010249666.1">
    <property type="nucleotide sequence ID" value="XM_010251364.1"/>
</dbReference>
<organism evidence="1 2">
    <name type="scientific">Nelumbo nucifera</name>
    <name type="common">Sacred lotus</name>
    <dbReference type="NCBI Taxonomy" id="4432"/>
    <lineage>
        <taxon>Eukaryota</taxon>
        <taxon>Viridiplantae</taxon>
        <taxon>Streptophyta</taxon>
        <taxon>Embryophyta</taxon>
        <taxon>Tracheophyta</taxon>
        <taxon>Spermatophyta</taxon>
        <taxon>Magnoliopsida</taxon>
        <taxon>Proteales</taxon>
        <taxon>Nelumbonaceae</taxon>
        <taxon>Nelumbo</taxon>
    </lineage>
</organism>
<reference evidence="2" key="1">
    <citation type="submission" date="2025-08" db="UniProtKB">
        <authorList>
            <consortium name="RefSeq"/>
        </authorList>
    </citation>
    <scope>IDENTIFICATION</scope>
</reference>
<dbReference type="InParanoid" id="A0A1U7ZAL1"/>